<accession>A0A1G2CDL8</accession>
<dbReference type="STRING" id="1798650.A2945_01360"/>
<gene>
    <name evidence="2" type="ORF">A2945_01360</name>
</gene>
<proteinExistence type="predicted"/>
<keyword evidence="1" id="KW-0472">Membrane</keyword>
<evidence type="ECO:0008006" key="4">
    <source>
        <dbReference type="Google" id="ProtNLM"/>
    </source>
</evidence>
<name>A0A1G2CDL8_9BACT</name>
<dbReference type="Pfam" id="PF07963">
    <property type="entry name" value="N_methyl"/>
    <property type="match status" value="1"/>
</dbReference>
<evidence type="ECO:0000313" key="2">
    <source>
        <dbReference type="EMBL" id="OGY99488.1"/>
    </source>
</evidence>
<evidence type="ECO:0000313" key="3">
    <source>
        <dbReference type="Proteomes" id="UP000178880"/>
    </source>
</evidence>
<comment type="caution">
    <text evidence="2">The sequence shown here is derived from an EMBL/GenBank/DDBJ whole genome shotgun (WGS) entry which is preliminary data.</text>
</comment>
<dbReference type="Gene3D" id="3.30.700.10">
    <property type="entry name" value="Glycoprotein, Type 4 Pilin"/>
    <property type="match status" value="1"/>
</dbReference>
<sequence length="168" mass="18222">MQEEYFDIRVLPLLRRKSPRQSASTKSGFTLLEVMIVVAILAIIMGATMSSGFGFYTNQSLIGERDGLTSLLRHARGRAMNNTNQSSHGVYVSTSTNQYILFQGESYASRAQDYDLSFPKSPSVTFAGPTEILFTSITGVSSASGTMSLSVGKGTVSISINNEGRISW</sequence>
<dbReference type="SUPFAM" id="SSF54523">
    <property type="entry name" value="Pili subunits"/>
    <property type="match status" value="1"/>
</dbReference>
<keyword evidence="1" id="KW-1133">Transmembrane helix</keyword>
<dbReference type="InterPro" id="IPR045584">
    <property type="entry name" value="Pilin-like"/>
</dbReference>
<reference evidence="2 3" key="1">
    <citation type="journal article" date="2016" name="Nat. Commun.">
        <title>Thousands of microbial genomes shed light on interconnected biogeochemical processes in an aquifer system.</title>
        <authorList>
            <person name="Anantharaman K."/>
            <person name="Brown C.T."/>
            <person name="Hug L.A."/>
            <person name="Sharon I."/>
            <person name="Castelle C.J."/>
            <person name="Probst A.J."/>
            <person name="Thomas B.C."/>
            <person name="Singh A."/>
            <person name="Wilkins M.J."/>
            <person name="Karaoz U."/>
            <person name="Brodie E.L."/>
            <person name="Williams K.H."/>
            <person name="Hubbard S.S."/>
            <person name="Banfield J.F."/>
        </authorList>
    </citation>
    <scope>NUCLEOTIDE SEQUENCE [LARGE SCALE GENOMIC DNA]</scope>
</reference>
<dbReference type="PROSITE" id="PS00409">
    <property type="entry name" value="PROKAR_NTER_METHYL"/>
    <property type="match status" value="1"/>
</dbReference>
<dbReference type="InterPro" id="IPR012902">
    <property type="entry name" value="N_methyl_site"/>
</dbReference>
<organism evidence="2 3">
    <name type="scientific">Candidatus Liptonbacteria bacterium RIFCSPLOWO2_01_FULL_52_25</name>
    <dbReference type="NCBI Taxonomy" id="1798650"/>
    <lineage>
        <taxon>Bacteria</taxon>
        <taxon>Candidatus Liptoniibacteriota</taxon>
    </lineage>
</organism>
<keyword evidence="1" id="KW-0812">Transmembrane</keyword>
<evidence type="ECO:0000256" key="1">
    <source>
        <dbReference type="SAM" id="Phobius"/>
    </source>
</evidence>
<dbReference type="EMBL" id="MHLA01000015">
    <property type="protein sequence ID" value="OGY99488.1"/>
    <property type="molecule type" value="Genomic_DNA"/>
</dbReference>
<feature type="transmembrane region" description="Helical" evidence="1">
    <location>
        <begin position="34"/>
        <end position="56"/>
    </location>
</feature>
<dbReference type="Proteomes" id="UP000178880">
    <property type="component" value="Unassembled WGS sequence"/>
</dbReference>
<protein>
    <recommendedName>
        <fullName evidence="4">General secretion pathway GspH domain-containing protein</fullName>
    </recommendedName>
</protein>
<dbReference type="AlphaFoldDB" id="A0A1G2CDL8"/>
<dbReference type="NCBIfam" id="TIGR02532">
    <property type="entry name" value="IV_pilin_GFxxxE"/>
    <property type="match status" value="1"/>
</dbReference>